<dbReference type="AlphaFoldDB" id="A0A238Z1V2"/>
<dbReference type="InterPro" id="IPR000184">
    <property type="entry name" value="Bac_surfAg_D15"/>
</dbReference>
<keyword evidence="2" id="KW-0472">Membrane</keyword>
<dbReference type="Gene3D" id="2.40.160.50">
    <property type="entry name" value="membrane protein fhac: a member of the omp85/tpsb transporter family"/>
    <property type="match status" value="1"/>
</dbReference>
<evidence type="ECO:0000313" key="4">
    <source>
        <dbReference type="EMBL" id="SNR76849.1"/>
    </source>
</evidence>
<dbReference type="EMBL" id="FZNY01000002">
    <property type="protein sequence ID" value="SNR76849.1"/>
    <property type="molecule type" value="Genomic_DNA"/>
</dbReference>
<dbReference type="OrthoDB" id="9771071at2"/>
<evidence type="ECO:0000256" key="1">
    <source>
        <dbReference type="ARBA" id="ARBA00004370"/>
    </source>
</evidence>
<name>A0A238Z1V2_9FLAO</name>
<dbReference type="Proteomes" id="UP000198379">
    <property type="component" value="Unassembled WGS sequence"/>
</dbReference>
<sequence>MKLITIRNVILFALIIFNFQWVQGQNLEKIAEFFTFYPNKKAHQKDSTLYLQKFIAAPVMTYSPETNLAIGTGAKYLFKFNGSGEETRASNIPMSIRYTLNNQFIFYSGFEVFTNQEKWVIEGNLLFQNYPRLFYGIGRDSPKENELEYNYYQFLFEPIFLKQMFAKYLFIGAGIRYNTISNVAFEEEDAIAVGPDNITGFNGSTSSGVEAAILYDSRNNILNAENGWYIEATYGVYGKALGGTHAFQLTRFDVRHFLGLSESGQDILGFQLLGSFSSGDVPFNELALLGGNEIMRGYREGRYVDRHLMAGQMEYRRSFGDSRWGAVAFVGAGDVANTVSNFKLSNFRPNYGAGIRFKLDKTENLNLRFDYGFGQSSNYFYFTIAEAF</sequence>
<evidence type="ECO:0000256" key="2">
    <source>
        <dbReference type="ARBA" id="ARBA00023136"/>
    </source>
</evidence>
<organism evidence="4 5">
    <name type="scientific">Dokdonia pacifica</name>
    <dbReference type="NCBI Taxonomy" id="1627892"/>
    <lineage>
        <taxon>Bacteria</taxon>
        <taxon>Pseudomonadati</taxon>
        <taxon>Bacteroidota</taxon>
        <taxon>Flavobacteriia</taxon>
        <taxon>Flavobacteriales</taxon>
        <taxon>Flavobacteriaceae</taxon>
        <taxon>Dokdonia</taxon>
    </lineage>
</organism>
<proteinExistence type="predicted"/>
<comment type="subcellular location">
    <subcellularLocation>
        <location evidence="1">Membrane</location>
    </subcellularLocation>
</comment>
<evidence type="ECO:0000313" key="5">
    <source>
        <dbReference type="Proteomes" id="UP000198379"/>
    </source>
</evidence>
<keyword evidence="5" id="KW-1185">Reference proteome</keyword>
<dbReference type="Pfam" id="PF01103">
    <property type="entry name" value="Omp85"/>
    <property type="match status" value="1"/>
</dbReference>
<evidence type="ECO:0000259" key="3">
    <source>
        <dbReference type="Pfam" id="PF01103"/>
    </source>
</evidence>
<gene>
    <name evidence="4" type="ORF">SAMN06265376_102511</name>
</gene>
<accession>A0A238Z1V2</accession>
<feature type="domain" description="Bacterial surface antigen (D15)" evidence="3">
    <location>
        <begin position="118"/>
        <end position="388"/>
    </location>
</feature>
<dbReference type="GO" id="GO:0019867">
    <property type="term" value="C:outer membrane"/>
    <property type="evidence" value="ECO:0007669"/>
    <property type="project" value="InterPro"/>
</dbReference>
<protein>
    <submittedName>
        <fullName evidence="4">Surface antigen</fullName>
    </submittedName>
</protein>
<reference evidence="4 5" key="1">
    <citation type="submission" date="2017-06" db="EMBL/GenBank/DDBJ databases">
        <authorList>
            <person name="Kim H.J."/>
            <person name="Triplett B.A."/>
        </authorList>
    </citation>
    <scope>NUCLEOTIDE SEQUENCE [LARGE SCALE GENOMIC DNA]</scope>
    <source>
        <strain evidence="4 5">DSM 25597</strain>
    </source>
</reference>